<dbReference type="InterPro" id="IPR048670">
    <property type="entry name" value="IF5A-like_N"/>
</dbReference>
<comment type="caution">
    <text evidence="13">The sequence shown here is derived from an EMBL/GenBank/DDBJ whole genome shotgun (WGS) entry which is preliminary data.</text>
</comment>
<evidence type="ECO:0000259" key="12">
    <source>
        <dbReference type="SMART" id="SM01376"/>
    </source>
</evidence>
<feature type="domain" description="Translation initiation factor 5A C-terminal" evidence="12">
    <location>
        <begin position="69"/>
        <end position="129"/>
    </location>
</feature>
<evidence type="ECO:0000256" key="4">
    <source>
        <dbReference type="ARBA" id="ARBA00016327"/>
    </source>
</evidence>
<organism evidence="13 14">
    <name type="scientific">candidate division MSBL1 archaeon SCGC-AAA261G05</name>
    <dbReference type="NCBI Taxonomy" id="1698276"/>
    <lineage>
        <taxon>Archaea</taxon>
        <taxon>Methanobacteriati</taxon>
        <taxon>Methanobacteriota</taxon>
        <taxon>candidate division MSBL1</taxon>
    </lineage>
</organism>
<keyword evidence="14" id="KW-1185">Reference proteome</keyword>
<dbReference type="GO" id="GO:0045901">
    <property type="term" value="P:positive regulation of translational elongation"/>
    <property type="evidence" value="ECO:0007669"/>
    <property type="project" value="InterPro"/>
</dbReference>
<evidence type="ECO:0000256" key="2">
    <source>
        <dbReference type="ARBA" id="ARBA00004496"/>
    </source>
</evidence>
<evidence type="ECO:0000256" key="9">
    <source>
        <dbReference type="ARBA" id="ARBA00032030"/>
    </source>
</evidence>
<dbReference type="InterPro" id="IPR019769">
    <property type="entry name" value="Trans_elong_IF5A_hypusine_site"/>
</dbReference>
<dbReference type="InterPro" id="IPR020189">
    <property type="entry name" value="IF5A_C"/>
</dbReference>
<keyword evidence="8 11" id="KW-0385">Hypusine</keyword>
<dbReference type="SUPFAM" id="SSF50249">
    <property type="entry name" value="Nucleic acid-binding proteins"/>
    <property type="match status" value="1"/>
</dbReference>
<accession>A0A133VCD1</accession>
<gene>
    <name evidence="11" type="primary">eif5a</name>
    <name evidence="13" type="ORF">AKJ47_00770</name>
</gene>
<dbReference type="HAMAP" id="MF_00085">
    <property type="entry name" value="eIF_5A"/>
    <property type="match status" value="1"/>
</dbReference>
<dbReference type="SUPFAM" id="SSF50104">
    <property type="entry name" value="Translation proteins SH3-like domain"/>
    <property type="match status" value="1"/>
</dbReference>
<evidence type="ECO:0000313" key="13">
    <source>
        <dbReference type="EMBL" id="KXB04109.1"/>
    </source>
</evidence>
<dbReference type="InterPro" id="IPR012340">
    <property type="entry name" value="NA-bd_OB-fold"/>
</dbReference>
<dbReference type="GO" id="GO:0003723">
    <property type="term" value="F:RNA binding"/>
    <property type="evidence" value="ECO:0007669"/>
    <property type="project" value="InterPro"/>
</dbReference>
<dbReference type="InterPro" id="IPR014722">
    <property type="entry name" value="Rib_uL2_dom2"/>
</dbReference>
<evidence type="ECO:0000256" key="1">
    <source>
        <dbReference type="ARBA" id="ARBA00003980"/>
    </source>
</evidence>
<dbReference type="PROSITE" id="PS00302">
    <property type="entry name" value="IF5A_HYPUSINE"/>
    <property type="match status" value="1"/>
</dbReference>
<dbReference type="Gene3D" id="2.30.30.30">
    <property type="match status" value="1"/>
</dbReference>
<dbReference type="PANTHER" id="PTHR11673">
    <property type="entry name" value="TRANSLATION INITIATION FACTOR 5A FAMILY MEMBER"/>
    <property type="match status" value="1"/>
</dbReference>
<dbReference type="Pfam" id="PF01287">
    <property type="entry name" value="eIF-5a"/>
    <property type="match status" value="1"/>
</dbReference>
<dbReference type="SMART" id="SM01376">
    <property type="entry name" value="eIF-5a"/>
    <property type="match status" value="1"/>
</dbReference>
<dbReference type="InterPro" id="IPR008991">
    <property type="entry name" value="Translation_prot_SH3-like_sf"/>
</dbReference>
<dbReference type="AlphaFoldDB" id="A0A133VCD1"/>
<sequence>MGREMAEVGKLNEGSFIVVNEEPCRIAKMTTSAPGKHGHAKCKLYAVGLFDGQKRTLVKPSDAKVEIPIIERSTAQILAIMGNSAQLMDLSSYETFELSIPMELRGELEEGGEVEYIQALGRKKIERKKS</sequence>
<dbReference type="Pfam" id="PF21485">
    <property type="entry name" value="IF5A-like_N"/>
    <property type="match status" value="1"/>
</dbReference>
<dbReference type="Gene3D" id="2.40.50.140">
    <property type="entry name" value="Nucleic acid-binding proteins"/>
    <property type="match status" value="1"/>
</dbReference>
<dbReference type="GO" id="GO:0003746">
    <property type="term" value="F:translation elongation factor activity"/>
    <property type="evidence" value="ECO:0007669"/>
    <property type="project" value="InterPro"/>
</dbReference>
<keyword evidence="6 11" id="KW-0396">Initiation factor</keyword>
<comment type="function">
    <text evidence="1 11">Functions by promoting the formation of the first peptide bond.</text>
</comment>
<dbReference type="InterPro" id="IPR001884">
    <property type="entry name" value="IF5A-like"/>
</dbReference>
<dbReference type="GO" id="GO:0005737">
    <property type="term" value="C:cytoplasm"/>
    <property type="evidence" value="ECO:0007669"/>
    <property type="project" value="UniProtKB-SubCell"/>
</dbReference>
<proteinExistence type="inferred from homology"/>
<dbReference type="GO" id="GO:0045905">
    <property type="term" value="P:positive regulation of translational termination"/>
    <property type="evidence" value="ECO:0007669"/>
    <property type="project" value="InterPro"/>
</dbReference>
<dbReference type="NCBIfam" id="TIGR00037">
    <property type="entry name" value="eIF_5A"/>
    <property type="match status" value="1"/>
</dbReference>
<dbReference type="EMBL" id="LHYA01000005">
    <property type="protein sequence ID" value="KXB04109.1"/>
    <property type="molecule type" value="Genomic_DNA"/>
</dbReference>
<comment type="similarity">
    <text evidence="3 11">Belongs to the eIF-5A family.</text>
</comment>
<protein>
    <recommendedName>
        <fullName evidence="4 11">Translation initiation factor 5A</fullName>
    </recommendedName>
    <alternativeName>
        <fullName evidence="10 11">Hypusine-containing protein</fullName>
    </alternativeName>
    <alternativeName>
        <fullName evidence="9 11">eIF-5A</fullName>
    </alternativeName>
</protein>
<dbReference type="NCBIfam" id="NF003076">
    <property type="entry name" value="PRK03999.1"/>
    <property type="match status" value="1"/>
</dbReference>
<evidence type="ECO:0000256" key="5">
    <source>
        <dbReference type="ARBA" id="ARBA00022490"/>
    </source>
</evidence>
<evidence type="ECO:0000256" key="3">
    <source>
        <dbReference type="ARBA" id="ARBA00006016"/>
    </source>
</evidence>
<name>A0A133VCD1_9EURY</name>
<dbReference type="InterPro" id="IPR022847">
    <property type="entry name" value="Transl_elong_IF5A_arc"/>
</dbReference>
<keyword evidence="5 11" id="KW-0963">Cytoplasm</keyword>
<dbReference type="GO" id="GO:0003743">
    <property type="term" value="F:translation initiation factor activity"/>
    <property type="evidence" value="ECO:0007669"/>
    <property type="project" value="UniProtKB-UniRule"/>
</dbReference>
<evidence type="ECO:0000313" key="14">
    <source>
        <dbReference type="Proteomes" id="UP000070405"/>
    </source>
</evidence>
<dbReference type="GO" id="GO:0043022">
    <property type="term" value="F:ribosome binding"/>
    <property type="evidence" value="ECO:0007669"/>
    <property type="project" value="InterPro"/>
</dbReference>
<feature type="modified residue" description="Hypusine" evidence="11">
    <location>
        <position position="36"/>
    </location>
</feature>
<evidence type="ECO:0000256" key="10">
    <source>
        <dbReference type="ARBA" id="ARBA00032163"/>
    </source>
</evidence>
<reference evidence="13 14" key="1">
    <citation type="journal article" date="2016" name="Sci. Rep.">
        <title>Metabolic traits of an uncultured archaeal lineage -MSBL1- from brine pools of the Red Sea.</title>
        <authorList>
            <person name="Mwirichia R."/>
            <person name="Alam I."/>
            <person name="Rashid M."/>
            <person name="Vinu M."/>
            <person name="Ba-Alawi W."/>
            <person name="Anthony Kamau A."/>
            <person name="Kamanda Ngugi D."/>
            <person name="Goker M."/>
            <person name="Klenk H.P."/>
            <person name="Bajic V."/>
            <person name="Stingl U."/>
        </authorList>
    </citation>
    <scope>NUCLEOTIDE SEQUENCE [LARGE SCALE GENOMIC DNA]</scope>
    <source>
        <strain evidence="13">SCGC-AAA261G05</strain>
    </source>
</reference>
<comment type="subcellular location">
    <subcellularLocation>
        <location evidence="2 11">Cytoplasm</location>
    </subcellularLocation>
</comment>
<keyword evidence="7 11" id="KW-0648">Protein biosynthesis</keyword>
<evidence type="ECO:0000256" key="11">
    <source>
        <dbReference type="HAMAP-Rule" id="MF_00085"/>
    </source>
</evidence>
<evidence type="ECO:0000256" key="6">
    <source>
        <dbReference type="ARBA" id="ARBA00022540"/>
    </source>
</evidence>
<dbReference type="Proteomes" id="UP000070405">
    <property type="component" value="Unassembled WGS sequence"/>
</dbReference>
<dbReference type="PIRSF" id="PIRSF003025">
    <property type="entry name" value="eIF5A"/>
    <property type="match status" value="1"/>
</dbReference>
<evidence type="ECO:0000256" key="7">
    <source>
        <dbReference type="ARBA" id="ARBA00022917"/>
    </source>
</evidence>
<evidence type="ECO:0000256" key="8">
    <source>
        <dbReference type="ARBA" id="ARBA00023071"/>
    </source>
</evidence>